<keyword evidence="1" id="KW-0472">Membrane</keyword>
<keyword evidence="1" id="KW-0812">Transmembrane</keyword>
<evidence type="ECO:0000313" key="3">
    <source>
        <dbReference type="Proteomes" id="UP000676079"/>
    </source>
</evidence>
<dbReference type="EMBL" id="CP074133">
    <property type="protein sequence ID" value="QUX24848.1"/>
    <property type="molecule type" value="Genomic_DNA"/>
</dbReference>
<keyword evidence="1" id="KW-1133">Transmembrane helix</keyword>
<protein>
    <recommendedName>
        <fullName evidence="4">DUF3592 domain-containing protein</fullName>
    </recommendedName>
</protein>
<evidence type="ECO:0000256" key="1">
    <source>
        <dbReference type="SAM" id="Phobius"/>
    </source>
</evidence>
<evidence type="ECO:0008006" key="4">
    <source>
        <dbReference type="Google" id="ProtNLM"/>
    </source>
</evidence>
<organism evidence="2 3">
    <name type="scientific">Nocardiopsis changdeensis</name>
    <dbReference type="NCBI Taxonomy" id="2831969"/>
    <lineage>
        <taxon>Bacteria</taxon>
        <taxon>Bacillati</taxon>
        <taxon>Actinomycetota</taxon>
        <taxon>Actinomycetes</taxon>
        <taxon>Streptosporangiales</taxon>
        <taxon>Nocardiopsidaceae</taxon>
        <taxon>Nocardiopsis</taxon>
    </lineage>
</organism>
<dbReference type="Proteomes" id="UP000676079">
    <property type="component" value="Chromosome"/>
</dbReference>
<name>A0ABX8BWY0_9ACTN</name>
<feature type="transmembrane region" description="Helical" evidence="1">
    <location>
        <begin position="113"/>
        <end position="135"/>
    </location>
</feature>
<dbReference type="RefSeq" id="WP_220560307.1">
    <property type="nucleotide sequence ID" value="NZ_CP074133.1"/>
</dbReference>
<keyword evidence="3" id="KW-1185">Reference proteome</keyword>
<sequence length="145" mass="14506">MSRRRVGPFELVILLAALALVAVGAGGIDQAVRAARADGVPGGFAVTGVDCVSHLGHRSCTCLGDYTAADGSVRLTGVSLAGGGGDCAEGAVVAAVDIGARTRVVHPDGSGEWVVTALVLAAGAGLGLWAVAPWLRRPRVRPRAS</sequence>
<gene>
    <name evidence="2" type="ORF">KGD84_11620</name>
</gene>
<proteinExistence type="predicted"/>
<accession>A0ABX8BWY0</accession>
<evidence type="ECO:0000313" key="2">
    <source>
        <dbReference type="EMBL" id="QUX24848.1"/>
    </source>
</evidence>
<reference evidence="2 3" key="1">
    <citation type="submission" date="2021-05" db="EMBL/GenBank/DDBJ databases">
        <title>Direct Submission.</title>
        <authorList>
            <person name="Li K."/>
            <person name="Gao J."/>
        </authorList>
    </citation>
    <scope>NUCLEOTIDE SEQUENCE [LARGE SCALE GENOMIC DNA]</scope>
    <source>
        <strain evidence="2 3">Mg02</strain>
    </source>
</reference>